<sequence>MTLYDGFLMRNSLNDDGTVPSPGYPYYSPDIIAHSQVDSPGTFFSENYASDPNQPVQLGSRLNPVYVRARNLSENTLSGYFISVFRAKPSLFLRPSEWSGNPLRTDSGATSVALPPAVAPGEVGVGRDHFRINAIDSDLFCCVAMVSPTQHPTIPTDFATYSAYILWARNNQNVCGRNLNLVRDYANRSFERIDTFSNPSTTDEVPTLFQVEVSTELPDGATFGLQCVPLGVSTNWRVGDARKRTASGITPAGFNGTVTTWVRLPAGTTWPPGASVDTSVWVGMEADDPAAAFATPLEELGVTREEVVGLPESGRLVRLGNCETLFESSASPR</sequence>
<evidence type="ECO:0000313" key="2">
    <source>
        <dbReference type="Proteomes" id="UP000176101"/>
    </source>
</evidence>
<name>A0A1E7KIV7_9ACTN</name>
<accession>A0A1E7KIV7</accession>
<dbReference type="OrthoDB" id="9790784at2"/>
<dbReference type="PATRIC" id="fig|1075402.3.peg.5326"/>
<gene>
    <name evidence="1" type="ORF">AN216_09645</name>
</gene>
<dbReference type="RefSeq" id="WP_070196221.1">
    <property type="nucleotide sequence ID" value="NZ_LJGU01000115.1"/>
</dbReference>
<reference evidence="1 2" key="1">
    <citation type="journal article" date="2016" name="Front. Microbiol.">
        <title>Comparative Genomics Analysis of Streptomyces Species Reveals Their Adaptation to the Marine Environment and Their Diversity at the Genomic Level.</title>
        <authorList>
            <person name="Tian X."/>
            <person name="Zhang Z."/>
            <person name="Yang T."/>
            <person name="Chen M."/>
            <person name="Li J."/>
            <person name="Chen F."/>
            <person name="Yang J."/>
            <person name="Li W."/>
            <person name="Zhang B."/>
            <person name="Zhang Z."/>
            <person name="Wu J."/>
            <person name="Zhang C."/>
            <person name="Long L."/>
            <person name="Xiao J."/>
        </authorList>
    </citation>
    <scope>NUCLEOTIDE SEQUENCE [LARGE SCALE GENOMIC DNA]</scope>
    <source>
        <strain evidence="1 2">SCSIO 02100</strain>
    </source>
</reference>
<evidence type="ECO:0000313" key="1">
    <source>
        <dbReference type="EMBL" id="OEV03898.1"/>
    </source>
</evidence>
<dbReference type="Proteomes" id="UP000176101">
    <property type="component" value="Unassembled WGS sequence"/>
</dbReference>
<comment type="caution">
    <text evidence="1">The sequence shown here is derived from an EMBL/GenBank/DDBJ whole genome shotgun (WGS) entry which is preliminary data.</text>
</comment>
<dbReference type="AlphaFoldDB" id="A0A1E7KIV7"/>
<keyword evidence="2" id="KW-1185">Reference proteome</keyword>
<protein>
    <submittedName>
        <fullName evidence="1">Uncharacterized protein</fullName>
    </submittedName>
</protein>
<dbReference type="STRING" id="1075402.AN216_09645"/>
<dbReference type="EMBL" id="LJGU01000115">
    <property type="protein sequence ID" value="OEV03898.1"/>
    <property type="molecule type" value="Genomic_DNA"/>
</dbReference>
<proteinExistence type="predicted"/>
<organism evidence="1 2">
    <name type="scientific">Streptomyces oceani</name>
    <dbReference type="NCBI Taxonomy" id="1075402"/>
    <lineage>
        <taxon>Bacteria</taxon>
        <taxon>Bacillati</taxon>
        <taxon>Actinomycetota</taxon>
        <taxon>Actinomycetes</taxon>
        <taxon>Kitasatosporales</taxon>
        <taxon>Streptomycetaceae</taxon>
        <taxon>Streptomyces</taxon>
    </lineage>
</organism>